<dbReference type="Gene3D" id="3.90.1150.30">
    <property type="match status" value="1"/>
</dbReference>
<comment type="caution">
    <text evidence="1">The sequence shown here is derived from an EMBL/GenBank/DDBJ whole genome shotgun (WGS) entry which is preliminary data.</text>
</comment>
<reference evidence="1 2" key="1">
    <citation type="journal article" date="2015" name="Genome Announc.">
        <title>Expanding the biotechnology potential of lactobacilli through comparative genomics of 213 strains and associated genera.</title>
        <authorList>
            <person name="Sun Z."/>
            <person name="Harris H.M."/>
            <person name="McCann A."/>
            <person name="Guo C."/>
            <person name="Argimon S."/>
            <person name="Zhang W."/>
            <person name="Yang X."/>
            <person name="Jeffery I.B."/>
            <person name="Cooney J.C."/>
            <person name="Kagawa T.F."/>
            <person name="Liu W."/>
            <person name="Song Y."/>
            <person name="Salvetti E."/>
            <person name="Wrobel A."/>
            <person name="Rasinkangas P."/>
            <person name="Parkhill J."/>
            <person name="Rea M.C."/>
            <person name="O'Sullivan O."/>
            <person name="Ritari J."/>
            <person name="Douillard F.P."/>
            <person name="Paul Ross R."/>
            <person name="Yang R."/>
            <person name="Briner A.E."/>
            <person name="Felis G.E."/>
            <person name="de Vos W.M."/>
            <person name="Barrangou R."/>
            <person name="Klaenhammer T.R."/>
            <person name="Caufield P.W."/>
            <person name="Cui Y."/>
            <person name="Zhang H."/>
            <person name="O'Toole P.W."/>
        </authorList>
    </citation>
    <scope>NUCLEOTIDE SEQUENCE [LARGE SCALE GENOMIC DNA]</scope>
    <source>
        <strain evidence="1 2">DSM 22467</strain>
    </source>
</reference>
<dbReference type="PATRIC" id="fig|616990.3.peg.2057"/>
<name>A0A0R2LQD6_9LACO</name>
<dbReference type="Proteomes" id="UP000051906">
    <property type="component" value="Unassembled WGS sequence"/>
</dbReference>
<evidence type="ECO:0000313" key="2">
    <source>
        <dbReference type="Proteomes" id="UP000051906"/>
    </source>
</evidence>
<dbReference type="EMBL" id="JQCA01000051">
    <property type="protein sequence ID" value="KRO03876.1"/>
    <property type="molecule type" value="Genomic_DNA"/>
</dbReference>
<accession>A0A0R2LQD6</accession>
<dbReference type="AlphaFoldDB" id="A0A0R2LQD6"/>
<protein>
    <recommendedName>
        <fullName evidence="3">MmcQ/YjbR family DNA-binding protein</fullName>
    </recommendedName>
</protein>
<dbReference type="InterPro" id="IPR038056">
    <property type="entry name" value="YjbR-like_sf"/>
</dbReference>
<evidence type="ECO:0000313" key="1">
    <source>
        <dbReference type="EMBL" id="KRO03876.1"/>
    </source>
</evidence>
<sequence>MVVDEPFNNPAHRNQIIFDAMRHSTSKKIFGLAYHNDEGLYLDLKCETGKIDELVANFPYILAGKHFTKQHWITLDIHQMTSKAELTNLVDASYRLTE</sequence>
<evidence type="ECO:0008006" key="3">
    <source>
        <dbReference type="Google" id="ProtNLM"/>
    </source>
</evidence>
<gene>
    <name evidence="1" type="ORF">IV54_GL001944</name>
</gene>
<dbReference type="Pfam" id="PF04237">
    <property type="entry name" value="YjbR"/>
    <property type="match status" value="1"/>
</dbReference>
<keyword evidence="2" id="KW-1185">Reference proteome</keyword>
<dbReference type="SUPFAM" id="SSF142906">
    <property type="entry name" value="YjbR-like"/>
    <property type="match status" value="1"/>
</dbReference>
<proteinExistence type="predicted"/>
<organism evidence="1 2">
    <name type="scientific">Levilactobacillus paucivorans</name>
    <dbReference type="NCBI Taxonomy" id="616990"/>
    <lineage>
        <taxon>Bacteria</taxon>
        <taxon>Bacillati</taxon>
        <taxon>Bacillota</taxon>
        <taxon>Bacilli</taxon>
        <taxon>Lactobacillales</taxon>
        <taxon>Lactobacillaceae</taxon>
        <taxon>Levilactobacillus</taxon>
    </lineage>
</organism>
<dbReference type="InterPro" id="IPR058532">
    <property type="entry name" value="YjbR/MT2646/Rv2570-like"/>
</dbReference>